<feature type="domain" description="Microbial-type PARG catalytic" evidence="1">
    <location>
        <begin position="7"/>
        <end position="154"/>
    </location>
</feature>
<dbReference type="PANTHER" id="PTHR35596:SF1">
    <property type="entry name" value="MICROBIAL-TYPE PARG CATALYTIC DOMAIN-CONTAINING PROTEIN"/>
    <property type="match status" value="1"/>
</dbReference>
<dbReference type="PANTHER" id="PTHR35596">
    <property type="entry name" value="DUF2263 DOMAIN-CONTAINING PROTEIN"/>
    <property type="match status" value="1"/>
</dbReference>
<sequence length="275" mass="29917">MKLASVATETLDIVARGEYESAGGVRVRIGPLVEAAAAGTVLHAPGSLANAEPRERRAGRARVEVTDETTAVAGRRLVGEGEARVAALNFASAKNPGGGFLSGAKAQEEDLARCSALYTCLLRQPRYYEVNRATDSMIYTDHLIYSPDVPFFRDERLVLLDAPFTLSIVTAPAPNAGEALRRDKKAGPAIREALERRAAYVLAAMALYGHRTLVLGAWGCGVFRNDPREVADVFARWIVHPRFEGAFDRVVFAVYDRGAGRPNLRAFEERMAELS</sequence>
<keyword evidence="3" id="KW-1185">Reference proteome</keyword>
<dbReference type="OrthoDB" id="9806181at2"/>
<organism evidence="2 3">
    <name type="scientific">Polyangium spumosum</name>
    <dbReference type="NCBI Taxonomy" id="889282"/>
    <lineage>
        <taxon>Bacteria</taxon>
        <taxon>Pseudomonadati</taxon>
        <taxon>Myxococcota</taxon>
        <taxon>Polyangia</taxon>
        <taxon>Polyangiales</taxon>
        <taxon>Polyangiaceae</taxon>
        <taxon>Polyangium</taxon>
    </lineage>
</organism>
<dbReference type="EMBL" id="WJIE01000016">
    <property type="protein sequence ID" value="MRG97229.1"/>
    <property type="molecule type" value="Genomic_DNA"/>
</dbReference>
<proteinExistence type="predicted"/>
<dbReference type="NCBIfam" id="TIGR02452">
    <property type="entry name" value="TIGR02452 family protein"/>
    <property type="match status" value="1"/>
</dbReference>
<dbReference type="Proteomes" id="UP000440224">
    <property type="component" value="Unassembled WGS sequence"/>
</dbReference>
<dbReference type="Pfam" id="PF10021">
    <property type="entry name" value="PARG_cat_microb"/>
    <property type="match status" value="1"/>
</dbReference>
<dbReference type="AlphaFoldDB" id="A0A6N7PZD0"/>
<evidence type="ECO:0000313" key="3">
    <source>
        <dbReference type="Proteomes" id="UP000440224"/>
    </source>
</evidence>
<dbReference type="Gene3D" id="3.40.220.10">
    <property type="entry name" value="Leucine Aminopeptidase, subunit E, domain 1"/>
    <property type="match status" value="1"/>
</dbReference>
<name>A0A6N7PZD0_9BACT</name>
<reference evidence="2 3" key="1">
    <citation type="submission" date="2019-10" db="EMBL/GenBank/DDBJ databases">
        <title>A soil myxobacterium in the family Polyangiaceae.</title>
        <authorList>
            <person name="Li Y."/>
            <person name="Wang J."/>
        </authorList>
    </citation>
    <scope>NUCLEOTIDE SEQUENCE [LARGE SCALE GENOMIC DNA]</scope>
    <source>
        <strain evidence="2 3">DSM 14734</strain>
    </source>
</reference>
<dbReference type="RefSeq" id="WP_153824017.1">
    <property type="nucleotide sequence ID" value="NZ_WJIE01000016.1"/>
</dbReference>
<comment type="caution">
    <text evidence="2">The sequence shown here is derived from an EMBL/GenBank/DDBJ whole genome shotgun (WGS) entry which is preliminary data.</text>
</comment>
<evidence type="ECO:0000259" key="1">
    <source>
        <dbReference type="Pfam" id="PF10021"/>
    </source>
</evidence>
<accession>A0A6N7PZD0</accession>
<dbReference type="SUPFAM" id="SSF52949">
    <property type="entry name" value="Macro domain-like"/>
    <property type="match status" value="1"/>
</dbReference>
<dbReference type="InterPro" id="IPR019261">
    <property type="entry name" value="PARG_cat_microbial"/>
</dbReference>
<dbReference type="InterPro" id="IPR012664">
    <property type="entry name" value="CHP02452"/>
</dbReference>
<gene>
    <name evidence="2" type="ORF">GF068_35680</name>
</gene>
<evidence type="ECO:0000313" key="2">
    <source>
        <dbReference type="EMBL" id="MRG97229.1"/>
    </source>
</evidence>
<dbReference type="PIRSF" id="PIRSF014899">
    <property type="entry name" value="UCP014899"/>
    <property type="match status" value="1"/>
</dbReference>
<dbReference type="InterPro" id="IPR043472">
    <property type="entry name" value="Macro_dom-like"/>
</dbReference>
<protein>
    <submittedName>
        <fullName evidence="2">TIGR02452 family protein</fullName>
    </submittedName>
</protein>